<evidence type="ECO:0000259" key="2">
    <source>
        <dbReference type="PROSITE" id="PS50195"/>
    </source>
</evidence>
<keyword evidence="4" id="KW-1185">Reference proteome</keyword>
<dbReference type="Pfam" id="PF00787">
    <property type="entry name" value="PX"/>
    <property type="match status" value="1"/>
</dbReference>
<dbReference type="EMBL" id="FN649742">
    <property type="protein sequence ID" value="CBJ26311.1"/>
    <property type="molecule type" value="Genomic_DNA"/>
</dbReference>
<evidence type="ECO:0000256" key="1">
    <source>
        <dbReference type="SAM" id="MobiDB-lite"/>
    </source>
</evidence>
<proteinExistence type="predicted"/>
<dbReference type="Proteomes" id="UP000002630">
    <property type="component" value="Linkage Group LG17"/>
</dbReference>
<dbReference type="GO" id="GO:0016301">
    <property type="term" value="F:kinase activity"/>
    <property type="evidence" value="ECO:0007669"/>
    <property type="project" value="UniProtKB-KW"/>
</dbReference>
<dbReference type="InParanoid" id="D7FVD9"/>
<keyword evidence="3" id="KW-0418">Kinase</keyword>
<dbReference type="Gene3D" id="3.30.1520.10">
    <property type="entry name" value="Phox-like domain"/>
    <property type="match status" value="1"/>
</dbReference>
<protein>
    <submittedName>
        <fullName evidence="3">Similar to Serine/threonine-protein kinase Sgk3 (Serum/glucocorticoid-regulated kinase 3) (Serum/glucocorticoid-regulated kinase-like) isoform 3</fullName>
    </submittedName>
</protein>
<feature type="domain" description="PX" evidence="2">
    <location>
        <begin position="116"/>
        <end position="228"/>
    </location>
</feature>
<dbReference type="OrthoDB" id="201177at2759"/>
<dbReference type="GO" id="GO:0035091">
    <property type="term" value="F:phosphatidylinositol binding"/>
    <property type="evidence" value="ECO:0007669"/>
    <property type="project" value="InterPro"/>
</dbReference>
<dbReference type="EMBL" id="FN648475">
    <property type="protein sequence ID" value="CBJ26311.1"/>
    <property type="molecule type" value="Genomic_DNA"/>
</dbReference>
<dbReference type="PANTHER" id="PTHR22775:SF3">
    <property type="entry name" value="SORTING NEXIN-13"/>
    <property type="match status" value="1"/>
</dbReference>
<feature type="region of interest" description="Disordered" evidence="1">
    <location>
        <begin position="1"/>
        <end position="103"/>
    </location>
</feature>
<dbReference type="InterPro" id="IPR036871">
    <property type="entry name" value="PX_dom_sf"/>
</dbReference>
<dbReference type="SMART" id="SM00312">
    <property type="entry name" value="PX"/>
    <property type="match status" value="1"/>
</dbReference>
<feature type="compositionally biased region" description="Polar residues" evidence="1">
    <location>
        <begin position="318"/>
        <end position="330"/>
    </location>
</feature>
<organism evidence="3 4">
    <name type="scientific">Ectocarpus siliculosus</name>
    <name type="common">Brown alga</name>
    <name type="synonym">Conferva siliculosa</name>
    <dbReference type="NCBI Taxonomy" id="2880"/>
    <lineage>
        <taxon>Eukaryota</taxon>
        <taxon>Sar</taxon>
        <taxon>Stramenopiles</taxon>
        <taxon>Ochrophyta</taxon>
        <taxon>PX clade</taxon>
        <taxon>Phaeophyceae</taxon>
        <taxon>Ectocarpales</taxon>
        <taxon>Ectocarpaceae</taxon>
        <taxon>Ectocarpus</taxon>
    </lineage>
</organism>
<dbReference type="InterPro" id="IPR001683">
    <property type="entry name" value="PX_dom"/>
</dbReference>
<feature type="compositionally biased region" description="Polar residues" evidence="1">
    <location>
        <begin position="94"/>
        <end position="103"/>
    </location>
</feature>
<dbReference type="AlphaFoldDB" id="D7FVD9"/>
<evidence type="ECO:0000313" key="3">
    <source>
        <dbReference type="EMBL" id="CBJ26311.1"/>
    </source>
</evidence>
<reference evidence="3 4" key="1">
    <citation type="journal article" date="2010" name="Nature">
        <title>The Ectocarpus genome and the independent evolution of multicellularity in brown algae.</title>
        <authorList>
            <person name="Cock J.M."/>
            <person name="Sterck L."/>
            <person name="Rouze P."/>
            <person name="Scornet D."/>
            <person name="Allen A.E."/>
            <person name="Amoutzias G."/>
            <person name="Anthouard V."/>
            <person name="Artiguenave F."/>
            <person name="Aury J.M."/>
            <person name="Badger J.H."/>
            <person name="Beszteri B."/>
            <person name="Billiau K."/>
            <person name="Bonnet E."/>
            <person name="Bothwell J.H."/>
            <person name="Bowler C."/>
            <person name="Boyen C."/>
            <person name="Brownlee C."/>
            <person name="Carrano C.J."/>
            <person name="Charrier B."/>
            <person name="Cho G.Y."/>
            <person name="Coelho S.M."/>
            <person name="Collen J."/>
            <person name="Corre E."/>
            <person name="Da Silva C."/>
            <person name="Delage L."/>
            <person name="Delaroque N."/>
            <person name="Dittami S.M."/>
            <person name="Doulbeau S."/>
            <person name="Elias M."/>
            <person name="Farnham G."/>
            <person name="Gachon C.M."/>
            <person name="Gschloessl B."/>
            <person name="Heesch S."/>
            <person name="Jabbari K."/>
            <person name="Jubin C."/>
            <person name="Kawai H."/>
            <person name="Kimura K."/>
            <person name="Kloareg B."/>
            <person name="Kupper F.C."/>
            <person name="Lang D."/>
            <person name="Le Bail A."/>
            <person name="Leblanc C."/>
            <person name="Lerouge P."/>
            <person name="Lohr M."/>
            <person name="Lopez P.J."/>
            <person name="Martens C."/>
            <person name="Maumus F."/>
            <person name="Michel G."/>
            <person name="Miranda-Saavedra D."/>
            <person name="Morales J."/>
            <person name="Moreau H."/>
            <person name="Motomura T."/>
            <person name="Nagasato C."/>
            <person name="Napoli C.A."/>
            <person name="Nelson D.R."/>
            <person name="Nyvall-Collen P."/>
            <person name="Peters A.F."/>
            <person name="Pommier C."/>
            <person name="Potin P."/>
            <person name="Poulain J."/>
            <person name="Quesneville H."/>
            <person name="Read B."/>
            <person name="Rensing S.A."/>
            <person name="Ritter A."/>
            <person name="Rousvoal S."/>
            <person name="Samanta M."/>
            <person name="Samson G."/>
            <person name="Schroeder D.C."/>
            <person name="Segurens B."/>
            <person name="Strittmatter M."/>
            <person name="Tonon T."/>
            <person name="Tregear J.W."/>
            <person name="Valentin K."/>
            <person name="von Dassow P."/>
            <person name="Yamagishi T."/>
            <person name="Van de Peer Y."/>
            <person name="Wincker P."/>
        </authorList>
    </citation>
    <scope>NUCLEOTIDE SEQUENCE [LARGE SCALE GENOMIC DNA]</scope>
    <source>
        <strain evidence="4">Ec32 / CCAP1310/4</strain>
    </source>
</reference>
<sequence length="351" mass="37834">MEPEEEPLHNIGGNGDGEDVVGRPAVPPREASSDDPSPTRNGRSARRTSSVSKTAGPPPYRSRSVATPLPAAFPPPPRGRVAIANDGDGDEEPSNGTSPEIDQSRVSAQGLDVGHELELSVPSHQEHLTADGQRYTTYEVMVRMGGRQWSVRKRYSQFDQFRMSLRKQHKEVGSFRFPHKSKFNTFAEHTKERRRTGFDEFLRLVANLHPRPEEVDVFLAMDEHGAGVRGRPGSRPLAWTSTKTSPLNPPPGPALGRVWSGSGRTNGGRRLASGSGVVRNPKGGTAHRIPRFPPLADQGRNEKAAEAAAAAAVAAAASSSRNGLSGVVQQNERRPTPPVKATGPGLDCVRL</sequence>
<feature type="compositionally biased region" description="Low complexity" evidence="1">
    <location>
        <begin position="306"/>
        <end position="317"/>
    </location>
</feature>
<dbReference type="PANTHER" id="PTHR22775">
    <property type="entry name" value="SORTING NEXIN"/>
    <property type="match status" value="1"/>
</dbReference>
<dbReference type="SUPFAM" id="SSF64268">
    <property type="entry name" value="PX domain"/>
    <property type="match status" value="1"/>
</dbReference>
<keyword evidence="3" id="KW-0808">Transferase</keyword>
<gene>
    <name evidence="3" type="ORF">Esi_0029_0119</name>
</gene>
<evidence type="ECO:0000313" key="4">
    <source>
        <dbReference type="Proteomes" id="UP000002630"/>
    </source>
</evidence>
<feature type="region of interest" description="Disordered" evidence="1">
    <location>
        <begin position="227"/>
        <end position="351"/>
    </location>
</feature>
<feature type="compositionally biased region" description="Polar residues" evidence="1">
    <location>
        <begin position="34"/>
        <end position="53"/>
    </location>
</feature>
<dbReference type="STRING" id="2880.D7FVD9"/>
<accession>D7FVD9</accession>
<name>D7FVD9_ECTSI</name>
<dbReference type="PROSITE" id="PS50195">
    <property type="entry name" value="PX"/>
    <property type="match status" value="1"/>
</dbReference>
<dbReference type="CDD" id="cd06093">
    <property type="entry name" value="PX_domain"/>
    <property type="match status" value="1"/>
</dbReference>